<feature type="domain" description="IclR-ED" evidence="6">
    <location>
        <begin position="91"/>
        <end position="275"/>
    </location>
</feature>
<dbReference type="Pfam" id="PF09339">
    <property type="entry name" value="HTH_IclR"/>
    <property type="match status" value="1"/>
</dbReference>
<keyword evidence="1" id="KW-0805">Transcription regulation</keyword>
<accession>A0ABT1LAC6</accession>
<evidence type="ECO:0000256" key="3">
    <source>
        <dbReference type="ARBA" id="ARBA00023163"/>
    </source>
</evidence>
<dbReference type="InterPro" id="IPR036390">
    <property type="entry name" value="WH_DNA-bd_sf"/>
</dbReference>
<evidence type="ECO:0000313" key="8">
    <source>
        <dbReference type="Proteomes" id="UP001205890"/>
    </source>
</evidence>
<dbReference type="InterPro" id="IPR005471">
    <property type="entry name" value="Tscrpt_reg_IclR_N"/>
</dbReference>
<dbReference type="Gene3D" id="1.10.10.10">
    <property type="entry name" value="Winged helix-like DNA-binding domain superfamily/Winged helix DNA-binding domain"/>
    <property type="match status" value="1"/>
</dbReference>
<name>A0ABT1LAC6_9HYPH</name>
<dbReference type="PANTHER" id="PTHR30136:SF39">
    <property type="entry name" value="TRANSCRIPTIONAL REGULATORY PROTEIN"/>
    <property type="match status" value="1"/>
</dbReference>
<evidence type="ECO:0000259" key="5">
    <source>
        <dbReference type="PROSITE" id="PS51077"/>
    </source>
</evidence>
<dbReference type="PROSITE" id="PS51078">
    <property type="entry name" value="ICLR_ED"/>
    <property type="match status" value="1"/>
</dbReference>
<evidence type="ECO:0000313" key="7">
    <source>
        <dbReference type="EMBL" id="MCP8937898.1"/>
    </source>
</evidence>
<organism evidence="7 8">
    <name type="scientific">Alsobacter ponti</name>
    <dbReference type="NCBI Taxonomy" id="2962936"/>
    <lineage>
        <taxon>Bacteria</taxon>
        <taxon>Pseudomonadati</taxon>
        <taxon>Pseudomonadota</taxon>
        <taxon>Alphaproteobacteria</taxon>
        <taxon>Hyphomicrobiales</taxon>
        <taxon>Alsobacteraceae</taxon>
        <taxon>Alsobacter</taxon>
    </lineage>
</organism>
<dbReference type="Pfam" id="PF01614">
    <property type="entry name" value="IclR_C"/>
    <property type="match status" value="1"/>
</dbReference>
<keyword evidence="2" id="KW-0238">DNA-binding</keyword>
<comment type="caution">
    <text evidence="7">The sequence shown here is derived from an EMBL/GenBank/DDBJ whole genome shotgun (WGS) entry which is preliminary data.</text>
</comment>
<reference evidence="7 8" key="1">
    <citation type="submission" date="2022-07" db="EMBL/GenBank/DDBJ databases">
        <authorList>
            <person name="Li W.-J."/>
            <person name="Deng Q.-Q."/>
        </authorList>
    </citation>
    <scope>NUCLEOTIDE SEQUENCE [LARGE SCALE GENOMIC DNA]</scope>
    <source>
        <strain evidence="7 8">SYSU M60028</strain>
    </source>
</reference>
<evidence type="ECO:0000256" key="1">
    <source>
        <dbReference type="ARBA" id="ARBA00023015"/>
    </source>
</evidence>
<evidence type="ECO:0000256" key="2">
    <source>
        <dbReference type="ARBA" id="ARBA00023125"/>
    </source>
</evidence>
<evidence type="ECO:0000259" key="6">
    <source>
        <dbReference type="PROSITE" id="PS51078"/>
    </source>
</evidence>
<dbReference type="InterPro" id="IPR014757">
    <property type="entry name" value="Tscrpt_reg_IclR_C"/>
</dbReference>
<feature type="region of interest" description="Disordered" evidence="4">
    <location>
        <begin position="274"/>
        <end position="302"/>
    </location>
</feature>
<dbReference type="InterPro" id="IPR050707">
    <property type="entry name" value="HTH_MetabolicPath_Reg"/>
</dbReference>
<dbReference type="EMBL" id="JANCLU010000003">
    <property type="protein sequence ID" value="MCP8937898.1"/>
    <property type="molecule type" value="Genomic_DNA"/>
</dbReference>
<keyword evidence="8" id="KW-1185">Reference proteome</keyword>
<keyword evidence="3" id="KW-0804">Transcription</keyword>
<evidence type="ECO:0000256" key="4">
    <source>
        <dbReference type="SAM" id="MobiDB-lite"/>
    </source>
</evidence>
<dbReference type="RefSeq" id="WP_254739301.1">
    <property type="nucleotide sequence ID" value="NZ_JANCLU010000003.1"/>
</dbReference>
<dbReference type="InterPro" id="IPR036388">
    <property type="entry name" value="WH-like_DNA-bd_sf"/>
</dbReference>
<dbReference type="PROSITE" id="PS51077">
    <property type="entry name" value="HTH_ICLR"/>
    <property type="match status" value="1"/>
</dbReference>
<dbReference type="PANTHER" id="PTHR30136">
    <property type="entry name" value="HELIX-TURN-HELIX TRANSCRIPTIONAL REGULATOR, ICLR FAMILY"/>
    <property type="match status" value="1"/>
</dbReference>
<gene>
    <name evidence="7" type="ORF">NK718_05170</name>
</gene>
<protein>
    <submittedName>
        <fullName evidence="7">IclR family transcriptional regulator</fullName>
    </submittedName>
</protein>
<dbReference type="Gene3D" id="3.30.450.40">
    <property type="match status" value="1"/>
</dbReference>
<dbReference type="SUPFAM" id="SSF55781">
    <property type="entry name" value="GAF domain-like"/>
    <property type="match status" value="1"/>
</dbReference>
<dbReference type="SMART" id="SM00346">
    <property type="entry name" value="HTH_ICLR"/>
    <property type="match status" value="1"/>
</dbReference>
<dbReference type="SUPFAM" id="SSF46785">
    <property type="entry name" value="Winged helix' DNA-binding domain"/>
    <property type="match status" value="1"/>
</dbReference>
<feature type="region of interest" description="Disordered" evidence="4">
    <location>
        <begin position="1"/>
        <end position="23"/>
    </location>
</feature>
<dbReference type="InterPro" id="IPR029016">
    <property type="entry name" value="GAF-like_dom_sf"/>
</dbReference>
<dbReference type="Proteomes" id="UP001205890">
    <property type="component" value="Unassembled WGS sequence"/>
</dbReference>
<proteinExistence type="predicted"/>
<feature type="domain" description="HTH iclR-type" evidence="5">
    <location>
        <begin position="27"/>
        <end position="90"/>
    </location>
</feature>
<sequence length="302" mass="32535">MKVHIVESRTSAPSSAPLEDERSAGGAQSIGRAVALLRLLAAHPRDGVSLSDLVVGSGLSKPTCRRILLALIEPGLAVQDPVSRRYFLGPEAFVIGTMAAERYGAQRLARDGVARLARLTGDAAFFQVRSGWSVVCLQREDGDYPIRSHVLAAGDRHPLGAGAGGLALLAALPDDEVEAAIAATAELRGERYTMLTDAVIRRLVAETRERGYSLNRGLLFPGSWGMGMAVRDRQGRPEACLSLAAIESRMQPDRETQLAAWLAAEVRRLEERLRDIAAPEPRPAESRTIDTPETGSRKETIA</sequence>